<dbReference type="Proteomes" id="UP000296469">
    <property type="component" value="Chromosome"/>
</dbReference>
<evidence type="ECO:0000313" key="2">
    <source>
        <dbReference type="EMBL" id="QCB95335.1"/>
    </source>
</evidence>
<dbReference type="KEGG" id="celz:E5225_10465"/>
<dbReference type="InterPro" id="IPR036249">
    <property type="entry name" value="Thioredoxin-like_sf"/>
</dbReference>
<dbReference type="Gene3D" id="3.40.30.10">
    <property type="entry name" value="Glutaredoxin"/>
    <property type="match status" value="1"/>
</dbReference>
<dbReference type="EMBL" id="CP039291">
    <property type="protein sequence ID" value="QCB95335.1"/>
    <property type="molecule type" value="Genomic_DNA"/>
</dbReference>
<dbReference type="PROSITE" id="PS51352">
    <property type="entry name" value="THIOREDOXIN_2"/>
    <property type="match status" value="1"/>
</dbReference>
<keyword evidence="3" id="KW-1185">Reference proteome</keyword>
<organism evidence="2 3">
    <name type="scientific">Cellulomonas shaoxiangyii</name>
    <dbReference type="NCBI Taxonomy" id="2566013"/>
    <lineage>
        <taxon>Bacteria</taxon>
        <taxon>Bacillati</taxon>
        <taxon>Actinomycetota</taxon>
        <taxon>Actinomycetes</taxon>
        <taxon>Micrococcales</taxon>
        <taxon>Cellulomonadaceae</taxon>
        <taxon>Cellulomonas</taxon>
    </lineage>
</organism>
<dbReference type="InterPro" id="IPR013766">
    <property type="entry name" value="Thioredoxin_domain"/>
</dbReference>
<dbReference type="Pfam" id="PF00085">
    <property type="entry name" value="Thioredoxin"/>
    <property type="match status" value="1"/>
</dbReference>
<reference evidence="2 3" key="1">
    <citation type="submission" date="2019-04" db="EMBL/GenBank/DDBJ databases">
        <title>Isolation and identification of Cellulomonas shaoxiangyii sp. Nov. isolated from feces of the Tibetan antelopes (Pantholops hodgsonii) in the Qinghai-Tibet plateau of China.</title>
        <authorList>
            <person name="Tian Z."/>
        </authorList>
    </citation>
    <scope>NUCLEOTIDE SEQUENCE [LARGE SCALE GENOMIC DNA]</scope>
    <source>
        <strain evidence="2 3">Z28</strain>
    </source>
</reference>
<proteinExistence type="predicted"/>
<dbReference type="CDD" id="cd02947">
    <property type="entry name" value="TRX_family"/>
    <property type="match status" value="1"/>
</dbReference>
<name>A0A4V1CN62_9CELL</name>
<dbReference type="OrthoDB" id="1495530at2"/>
<dbReference type="SUPFAM" id="SSF52833">
    <property type="entry name" value="Thioredoxin-like"/>
    <property type="match status" value="1"/>
</dbReference>
<sequence length="112" mass="11204">MRAGGPGDVLTPAEVGATLGARATLLQVSTAFCAPCRATRRVLAEVARTVPGVVHVERDVADAPELAARLAVTSTPTVAVLDADGRVVRRADGVPTTAQVLAAVASALPAPG</sequence>
<gene>
    <name evidence="2" type="ORF">E5225_10465</name>
</gene>
<evidence type="ECO:0000259" key="1">
    <source>
        <dbReference type="PROSITE" id="PS51352"/>
    </source>
</evidence>
<feature type="domain" description="Thioredoxin" evidence="1">
    <location>
        <begin position="4"/>
        <end position="109"/>
    </location>
</feature>
<protein>
    <submittedName>
        <fullName evidence="2">Thioredoxin</fullName>
    </submittedName>
</protein>
<dbReference type="AlphaFoldDB" id="A0A4V1CN62"/>
<accession>A0A4V1CN62</accession>
<evidence type="ECO:0000313" key="3">
    <source>
        <dbReference type="Proteomes" id="UP000296469"/>
    </source>
</evidence>